<name>A0AB34JQB8_PRYPA</name>
<comment type="caution">
    <text evidence="2">The sequence shown here is derived from an EMBL/GenBank/DDBJ whole genome shotgun (WGS) entry which is preliminary data.</text>
</comment>
<evidence type="ECO:0000313" key="2">
    <source>
        <dbReference type="EMBL" id="KAL1522907.1"/>
    </source>
</evidence>
<evidence type="ECO:0000313" key="3">
    <source>
        <dbReference type="Proteomes" id="UP001515480"/>
    </source>
</evidence>
<organism evidence="2 3">
    <name type="scientific">Prymnesium parvum</name>
    <name type="common">Toxic golden alga</name>
    <dbReference type="NCBI Taxonomy" id="97485"/>
    <lineage>
        <taxon>Eukaryota</taxon>
        <taxon>Haptista</taxon>
        <taxon>Haptophyta</taxon>
        <taxon>Prymnesiophyceae</taxon>
        <taxon>Prymnesiales</taxon>
        <taxon>Prymnesiaceae</taxon>
        <taxon>Prymnesium</taxon>
    </lineage>
</organism>
<dbReference type="Proteomes" id="UP001515480">
    <property type="component" value="Unassembled WGS sequence"/>
</dbReference>
<protein>
    <recommendedName>
        <fullName evidence="4">DBF4-type domain-containing protein</fullName>
    </recommendedName>
</protein>
<keyword evidence="3" id="KW-1185">Reference proteome</keyword>
<proteinExistence type="predicted"/>
<evidence type="ECO:0008006" key="4">
    <source>
        <dbReference type="Google" id="ProtNLM"/>
    </source>
</evidence>
<dbReference type="AlphaFoldDB" id="A0AB34JQB8"/>
<reference evidence="2 3" key="1">
    <citation type="journal article" date="2024" name="Science">
        <title>Giant polyketide synthase enzymes in the biosynthesis of giant marine polyether toxins.</title>
        <authorList>
            <person name="Fallon T.R."/>
            <person name="Shende V.V."/>
            <person name="Wierzbicki I.H."/>
            <person name="Pendleton A.L."/>
            <person name="Watervoot N.F."/>
            <person name="Auber R.P."/>
            <person name="Gonzalez D.J."/>
            <person name="Wisecaver J.H."/>
            <person name="Moore B.S."/>
        </authorList>
    </citation>
    <scope>NUCLEOTIDE SEQUENCE [LARGE SCALE GENOMIC DNA]</scope>
    <source>
        <strain evidence="2 3">12B1</strain>
    </source>
</reference>
<evidence type="ECO:0000256" key="1">
    <source>
        <dbReference type="SAM" id="MobiDB-lite"/>
    </source>
</evidence>
<dbReference type="EMBL" id="JBGBPQ010000006">
    <property type="protein sequence ID" value="KAL1522907.1"/>
    <property type="molecule type" value="Genomic_DNA"/>
</dbReference>
<feature type="region of interest" description="Disordered" evidence="1">
    <location>
        <begin position="1"/>
        <end position="70"/>
    </location>
</feature>
<sequence>MGSRRRGGAQHQRAGQSGRKRARAAQSEDSEQASRSGSASEDEEHQQGRSRSATAAHVTPDVLEPPPQDEILLPTLGARARHRVLDVTGVVAQLPSIADFLHKGKVLLRYGAVEKKVPVVKSIWCSPAELELMRSSPRKQAAHVDIVNNSPVRIRQPQSSQVSARPFEHVVCEEEAVAERAAERPELAAHERGRVIPEKSIRLPDGEPRKDGTKWGALGAHKTGQTKVSLEKRIEEFPDQSLIISATTKGRILFCQCCAKELQNLKETIKTHVVSERHKGRYESGDLLTRWDCSAPS</sequence>
<accession>A0AB34JQB8</accession>
<gene>
    <name evidence="2" type="ORF">AB1Y20_017872</name>
</gene>